<protein>
    <submittedName>
        <fullName evidence="4">Uncharacterized protein</fullName>
    </submittedName>
</protein>
<dbReference type="PANTHER" id="PTHR30121:SF6">
    <property type="entry name" value="SLR6007 PROTEIN"/>
    <property type="match status" value="1"/>
</dbReference>
<dbReference type="Proteomes" id="UP000034293">
    <property type="component" value="Unassembled WGS sequence"/>
</dbReference>
<feature type="domain" description="DUF8128" evidence="3">
    <location>
        <begin position="52"/>
        <end position="334"/>
    </location>
</feature>
<dbReference type="AlphaFoldDB" id="A0A0G0SIL8"/>
<dbReference type="InterPro" id="IPR051162">
    <property type="entry name" value="T4SS_component"/>
</dbReference>
<sequence>MPLDSINYANILFIAVLTVFLIFLLVAFGYSVFIYFKNRDREKKSIESVLLQVAVPRHNETKIDVMEQLISGLYSIKKGGWKQKFSVQPAISFEIVARQEDIRFYVWVPQKLKDLVEKQINGAYSDAEVIEVDEYNVFDSKGKVAYKTFQLGKNNFYPLKTFKDLATDPMLGITSALAKMGPGDAAVIQIIISPAETDWQKEGSHFVSDTKKQESDAEKAKFSTSAKTLEAVESKISKPGFETSIRIIAVSEDEETAKGTVTNIAGSFAQFAGELNSLKGRKIYRKSSFMEDFLYRYQPMFNIFGNHVSILNSEELATIFHFPNKQITTPHIHWLNAKTAPAPSQIPTEGLHLGVSAYRGIKRPVYISNEDRMRHIYIIGKTGTGKSELLKDLVLQDIREGKGVCFMDPHGDAVEDILKLIPPERAEDVIYFNPSDTERPLGMNLLEARTEDEKHFAATSVINLMYKLFDPYKTGIVGPRFEHGVRNAMLTVMAEPGNTFVELMRAMTDSRYVQELLPKVTDPIIRRYWTDQIAQTSDFHKSEVLDYTVSKFGRFVTNKLIRNIIGQSQSSFDMRKVMDEGKILLINLAKGPLGEENSNFLGLLLVPRILMAAMSRANVPMAQRRDFYFYVDEFQNFATPDFAVILSEARKYRLGLCVANQFIGQVEEEVKNAVFGNVGTLVAFRVGVSDANYLQHEFTPTFGEDDLLNVERYHAYCKTIVNNEPVPPFSMDMSKDMNKQKAAESPRVAEIIKEMSRLKYGRDEKLVEAEIQRRSNL</sequence>
<dbReference type="EMBL" id="LBZA01000003">
    <property type="protein sequence ID" value="KKR64693.1"/>
    <property type="molecule type" value="Genomic_DNA"/>
</dbReference>
<dbReference type="InterPro" id="IPR058441">
    <property type="entry name" value="DUF8128"/>
</dbReference>
<dbReference type="Pfam" id="PF10412">
    <property type="entry name" value="TrwB_AAD_bind"/>
    <property type="match status" value="1"/>
</dbReference>
<reference evidence="4 5" key="1">
    <citation type="journal article" date="2015" name="Nature">
        <title>rRNA introns, odd ribosomes, and small enigmatic genomes across a large radiation of phyla.</title>
        <authorList>
            <person name="Brown C.T."/>
            <person name="Hug L.A."/>
            <person name="Thomas B.C."/>
            <person name="Sharon I."/>
            <person name="Castelle C.J."/>
            <person name="Singh A."/>
            <person name="Wilkins M.J."/>
            <person name="Williams K.H."/>
            <person name="Banfield J.F."/>
        </authorList>
    </citation>
    <scope>NUCLEOTIDE SEQUENCE [LARGE SCALE GENOMIC DNA]</scope>
</reference>
<evidence type="ECO:0000259" key="1">
    <source>
        <dbReference type="Pfam" id="PF10412"/>
    </source>
</evidence>
<accession>A0A0G0SIL8</accession>
<evidence type="ECO:0000313" key="4">
    <source>
        <dbReference type="EMBL" id="KKR64693.1"/>
    </source>
</evidence>
<evidence type="ECO:0000259" key="3">
    <source>
        <dbReference type="Pfam" id="PF26449"/>
    </source>
</evidence>
<dbReference type="Pfam" id="PF12696">
    <property type="entry name" value="TraG-D_C"/>
    <property type="match status" value="1"/>
</dbReference>
<evidence type="ECO:0000259" key="2">
    <source>
        <dbReference type="Pfam" id="PF12696"/>
    </source>
</evidence>
<evidence type="ECO:0000313" key="5">
    <source>
        <dbReference type="Proteomes" id="UP000034293"/>
    </source>
</evidence>
<feature type="domain" description="Type IV secretion system coupling protein TraD DNA-binding" evidence="1">
    <location>
        <begin position="369"/>
        <end position="463"/>
    </location>
</feature>
<gene>
    <name evidence="4" type="ORF">UU02_C0003G0010</name>
</gene>
<feature type="domain" description="TraD/TraG TraM recognition site" evidence="2">
    <location>
        <begin position="627"/>
        <end position="695"/>
    </location>
</feature>
<dbReference type="InterPro" id="IPR019476">
    <property type="entry name" value="T4SS_TraD_DNA-bd"/>
</dbReference>
<dbReference type="PATRIC" id="fig|1618553.3.peg.47"/>
<proteinExistence type="predicted"/>
<organism evidence="4 5">
    <name type="scientific">Candidatus Woesebacteria bacterium GW2011_GWA1_40_43</name>
    <dbReference type="NCBI Taxonomy" id="1618553"/>
    <lineage>
        <taxon>Bacteria</taxon>
        <taxon>Candidatus Woeseibacteriota</taxon>
    </lineage>
</organism>
<dbReference type="PANTHER" id="PTHR30121">
    <property type="entry name" value="UNCHARACTERIZED PROTEIN YJGR-RELATED"/>
    <property type="match status" value="1"/>
</dbReference>
<comment type="caution">
    <text evidence="4">The sequence shown here is derived from an EMBL/GenBank/DDBJ whole genome shotgun (WGS) entry which is preliminary data.</text>
</comment>
<dbReference type="InterPro" id="IPR027417">
    <property type="entry name" value="P-loop_NTPase"/>
</dbReference>
<dbReference type="InterPro" id="IPR032689">
    <property type="entry name" value="TraG-D_C"/>
</dbReference>
<dbReference type="Gene3D" id="3.40.50.300">
    <property type="entry name" value="P-loop containing nucleotide triphosphate hydrolases"/>
    <property type="match status" value="2"/>
</dbReference>
<name>A0A0G0SIL8_9BACT</name>
<dbReference type="Pfam" id="PF26449">
    <property type="entry name" value="DUF8128"/>
    <property type="match status" value="1"/>
</dbReference>
<dbReference type="SUPFAM" id="SSF52540">
    <property type="entry name" value="P-loop containing nucleoside triphosphate hydrolases"/>
    <property type="match status" value="1"/>
</dbReference>